<proteinExistence type="predicted"/>
<evidence type="ECO:0000259" key="2">
    <source>
        <dbReference type="Pfam" id="PF20661"/>
    </source>
</evidence>
<organism evidence="3 4">
    <name type="scientific">Hahella chejuensis (strain KCTC 2396)</name>
    <dbReference type="NCBI Taxonomy" id="349521"/>
    <lineage>
        <taxon>Bacteria</taxon>
        <taxon>Pseudomonadati</taxon>
        <taxon>Pseudomonadota</taxon>
        <taxon>Gammaproteobacteria</taxon>
        <taxon>Oceanospirillales</taxon>
        <taxon>Hahellaceae</taxon>
        <taxon>Hahella</taxon>
    </lineage>
</organism>
<keyword evidence="4" id="KW-1185">Reference proteome</keyword>
<gene>
    <name evidence="3" type="ordered locus">HCH_01001</name>
</gene>
<dbReference type="OrthoDB" id="5741083at2"/>
<dbReference type="Proteomes" id="UP000000238">
    <property type="component" value="Chromosome"/>
</dbReference>
<protein>
    <recommendedName>
        <fullName evidence="2">Transcriptional regulator SutA RNAP-binding domain-containing protein</fullName>
    </recommendedName>
</protein>
<feature type="domain" description="Transcriptional regulator SutA RNAP-binding" evidence="2">
    <location>
        <begin position="44"/>
        <end position="76"/>
    </location>
</feature>
<sequence length="89" mass="9714">MSDIDNDDFEDLEPAYDSGAADSDDDGVAAKQTAQSESQSLALKNKIREQLQSDIEAFLQRGGQVQTIANDVRADPPRKPDMQYGSNPI</sequence>
<dbReference type="RefSeq" id="WP_011394961.1">
    <property type="nucleotide sequence ID" value="NC_007645.1"/>
</dbReference>
<evidence type="ECO:0000313" key="3">
    <source>
        <dbReference type="EMBL" id="ABC27886.1"/>
    </source>
</evidence>
<dbReference type="EMBL" id="CP000155">
    <property type="protein sequence ID" value="ABC27886.1"/>
    <property type="molecule type" value="Genomic_DNA"/>
</dbReference>
<feature type="compositionally biased region" description="Polar residues" evidence="1">
    <location>
        <begin position="32"/>
        <end position="41"/>
    </location>
</feature>
<evidence type="ECO:0000313" key="4">
    <source>
        <dbReference type="Proteomes" id="UP000000238"/>
    </source>
</evidence>
<reference evidence="3 4" key="1">
    <citation type="journal article" date="2005" name="Nucleic Acids Res.">
        <title>Genomic blueprint of Hahella chejuensis, a marine microbe producing an algicidal agent.</title>
        <authorList>
            <person name="Jeong H."/>
            <person name="Yim J.H."/>
            <person name="Lee C."/>
            <person name="Choi S.-H."/>
            <person name="Park Y.K."/>
            <person name="Yoon S.H."/>
            <person name="Hur C.-G."/>
            <person name="Kang H.-Y."/>
            <person name="Kim D."/>
            <person name="Lee H.H."/>
            <person name="Park K.H."/>
            <person name="Park S.-H."/>
            <person name="Park H.-S."/>
            <person name="Lee H.K."/>
            <person name="Oh T.K."/>
            <person name="Kim J.F."/>
        </authorList>
    </citation>
    <scope>NUCLEOTIDE SEQUENCE [LARGE SCALE GENOMIC DNA]</scope>
    <source>
        <strain evidence="3 4">KCTC 2396</strain>
    </source>
</reference>
<dbReference type="eggNOG" id="ENOG5033HP8">
    <property type="taxonomic scope" value="Bacteria"/>
</dbReference>
<dbReference type="KEGG" id="hch:HCH_01001"/>
<dbReference type="HOGENOM" id="CLU_169698_1_0_6"/>
<dbReference type="InterPro" id="IPR049191">
    <property type="entry name" value="SutA_RBD"/>
</dbReference>
<feature type="compositionally biased region" description="Acidic residues" evidence="1">
    <location>
        <begin position="1"/>
        <end position="14"/>
    </location>
</feature>
<dbReference type="Pfam" id="PF20661">
    <property type="entry name" value="SutA-RBD"/>
    <property type="match status" value="1"/>
</dbReference>
<name>Q2SN88_HAHCH</name>
<feature type="compositionally biased region" description="Basic and acidic residues" evidence="1">
    <location>
        <begin position="72"/>
        <end position="81"/>
    </location>
</feature>
<feature type="region of interest" description="Disordered" evidence="1">
    <location>
        <begin position="1"/>
        <end position="41"/>
    </location>
</feature>
<feature type="region of interest" description="Disordered" evidence="1">
    <location>
        <begin position="68"/>
        <end position="89"/>
    </location>
</feature>
<accession>Q2SN88</accession>
<dbReference type="AlphaFoldDB" id="Q2SN88"/>
<dbReference type="STRING" id="349521.HCH_01001"/>
<evidence type="ECO:0000256" key="1">
    <source>
        <dbReference type="SAM" id="MobiDB-lite"/>
    </source>
</evidence>